<dbReference type="AlphaFoldDB" id="A0A0E9RFU3"/>
<dbReference type="EMBL" id="GBXM01080890">
    <property type="protein sequence ID" value="JAH27687.1"/>
    <property type="molecule type" value="Transcribed_RNA"/>
</dbReference>
<sequence length="91" mass="9929">MMSDVVAMQVVFACLQCKLHICLEFYDAVVCPLSPDVQHFHCVLSVGLSARTPLPDVPFLSSSVLSCVFLTVPLLHKGLALNRKSQCPKKG</sequence>
<protein>
    <submittedName>
        <fullName evidence="1">Uncharacterized protein</fullName>
    </submittedName>
</protein>
<name>A0A0E9RFU3_ANGAN</name>
<evidence type="ECO:0000313" key="1">
    <source>
        <dbReference type="EMBL" id="JAH27687.1"/>
    </source>
</evidence>
<reference evidence="1" key="2">
    <citation type="journal article" date="2015" name="Fish Shellfish Immunol.">
        <title>Early steps in the European eel (Anguilla anguilla)-Vibrio vulnificus interaction in the gills: Role of the RtxA13 toxin.</title>
        <authorList>
            <person name="Callol A."/>
            <person name="Pajuelo D."/>
            <person name="Ebbesson L."/>
            <person name="Teles M."/>
            <person name="MacKenzie S."/>
            <person name="Amaro C."/>
        </authorList>
    </citation>
    <scope>NUCLEOTIDE SEQUENCE</scope>
</reference>
<organism evidence="1">
    <name type="scientific">Anguilla anguilla</name>
    <name type="common">European freshwater eel</name>
    <name type="synonym">Muraena anguilla</name>
    <dbReference type="NCBI Taxonomy" id="7936"/>
    <lineage>
        <taxon>Eukaryota</taxon>
        <taxon>Metazoa</taxon>
        <taxon>Chordata</taxon>
        <taxon>Craniata</taxon>
        <taxon>Vertebrata</taxon>
        <taxon>Euteleostomi</taxon>
        <taxon>Actinopterygii</taxon>
        <taxon>Neopterygii</taxon>
        <taxon>Teleostei</taxon>
        <taxon>Anguilliformes</taxon>
        <taxon>Anguillidae</taxon>
        <taxon>Anguilla</taxon>
    </lineage>
</organism>
<proteinExistence type="predicted"/>
<reference evidence="1" key="1">
    <citation type="submission" date="2014-11" db="EMBL/GenBank/DDBJ databases">
        <authorList>
            <person name="Amaro Gonzalez C."/>
        </authorList>
    </citation>
    <scope>NUCLEOTIDE SEQUENCE</scope>
</reference>
<accession>A0A0E9RFU3</accession>